<feature type="transmembrane region" description="Helical" evidence="8">
    <location>
        <begin position="218"/>
        <end position="243"/>
    </location>
</feature>
<dbReference type="InterPro" id="IPR000537">
    <property type="entry name" value="UbiA_prenyltransferase"/>
</dbReference>
<dbReference type="UniPathway" id="UPA00079">
    <property type="reaction ID" value="UER00168"/>
</dbReference>
<dbReference type="PANTHER" id="PTHR13929:SF0">
    <property type="entry name" value="UBIA PRENYLTRANSFERASE DOMAIN-CONTAINING PROTEIN 1"/>
    <property type="match status" value="1"/>
</dbReference>
<comment type="pathway">
    <text evidence="8">Quinol/quinone metabolism; menaquinone biosynthesis; menaquinol from 1,4-dihydroxy-2-naphthoate: step 1/2.</text>
</comment>
<evidence type="ECO:0000256" key="4">
    <source>
        <dbReference type="ARBA" id="ARBA00022679"/>
    </source>
</evidence>
<evidence type="ECO:0000256" key="9">
    <source>
        <dbReference type="NCBIfam" id="TIGR00751"/>
    </source>
</evidence>
<dbReference type="CDD" id="cd13962">
    <property type="entry name" value="PT_UbiA_UBIAD1"/>
    <property type="match status" value="1"/>
</dbReference>
<evidence type="ECO:0000256" key="7">
    <source>
        <dbReference type="ARBA" id="ARBA00023136"/>
    </source>
</evidence>
<dbReference type="PIRSF" id="PIRSF005355">
    <property type="entry name" value="UBIAD1"/>
    <property type="match status" value="1"/>
</dbReference>
<dbReference type="AlphaFoldDB" id="A0A090AD82"/>
<comment type="catalytic activity">
    <reaction evidence="8">
        <text>an all-trans-polyprenyl diphosphate + 1,4-dihydroxy-2-naphthoate + H(+) = a 2-demethylmenaquinol + CO2 + diphosphate</text>
        <dbReference type="Rhea" id="RHEA:26478"/>
        <dbReference type="Rhea" id="RHEA-COMP:9563"/>
        <dbReference type="Rhea" id="RHEA-COMP:9564"/>
        <dbReference type="ChEBI" id="CHEBI:11173"/>
        <dbReference type="ChEBI" id="CHEBI:15378"/>
        <dbReference type="ChEBI" id="CHEBI:16526"/>
        <dbReference type="ChEBI" id="CHEBI:33019"/>
        <dbReference type="ChEBI" id="CHEBI:55437"/>
        <dbReference type="ChEBI" id="CHEBI:58914"/>
        <dbReference type="EC" id="2.5.1.74"/>
    </reaction>
</comment>
<dbReference type="Proteomes" id="UP000031623">
    <property type="component" value="Chromosome"/>
</dbReference>
<dbReference type="GO" id="GO:0042371">
    <property type="term" value="P:vitamin K biosynthetic process"/>
    <property type="evidence" value="ECO:0007669"/>
    <property type="project" value="TreeGrafter"/>
</dbReference>
<dbReference type="InterPro" id="IPR004657">
    <property type="entry name" value="MenA"/>
</dbReference>
<keyword evidence="11" id="KW-1185">Reference proteome</keyword>
<comment type="similarity">
    <text evidence="8">Belongs to the MenA family. Type 1 subfamily.</text>
</comment>
<evidence type="ECO:0000256" key="8">
    <source>
        <dbReference type="HAMAP-Rule" id="MF_01937"/>
    </source>
</evidence>
<dbReference type="NCBIfam" id="TIGR00751">
    <property type="entry name" value="menA"/>
    <property type="match status" value="1"/>
</dbReference>
<dbReference type="PANTHER" id="PTHR13929">
    <property type="entry name" value="1,4-DIHYDROXY-2-NAPHTHOATE OCTAPRENYLTRANSFERASE"/>
    <property type="match status" value="1"/>
</dbReference>
<evidence type="ECO:0000313" key="11">
    <source>
        <dbReference type="Proteomes" id="UP000031623"/>
    </source>
</evidence>
<organism evidence="10 11">
    <name type="scientific">Thioploca ingrica</name>
    <dbReference type="NCBI Taxonomy" id="40754"/>
    <lineage>
        <taxon>Bacteria</taxon>
        <taxon>Pseudomonadati</taxon>
        <taxon>Pseudomonadota</taxon>
        <taxon>Gammaproteobacteria</taxon>
        <taxon>Thiotrichales</taxon>
        <taxon>Thiotrichaceae</taxon>
        <taxon>Thioploca</taxon>
    </lineage>
</organism>
<evidence type="ECO:0000313" key="10">
    <source>
        <dbReference type="EMBL" id="BAP55788.1"/>
    </source>
</evidence>
<keyword evidence="2 8" id="KW-0474">Menaquinone biosynthesis</keyword>
<evidence type="ECO:0000256" key="6">
    <source>
        <dbReference type="ARBA" id="ARBA00022989"/>
    </source>
</evidence>
<feature type="transmembrane region" description="Helical" evidence="8">
    <location>
        <begin position="284"/>
        <end position="302"/>
    </location>
</feature>
<reference evidence="10 11" key="1">
    <citation type="journal article" date="2014" name="ISME J.">
        <title>Ecophysiology of Thioploca ingrica as revealed by the complete genome sequence supplemented with proteomic evidence.</title>
        <authorList>
            <person name="Kojima H."/>
            <person name="Ogura Y."/>
            <person name="Yamamoto N."/>
            <person name="Togashi T."/>
            <person name="Mori H."/>
            <person name="Watanabe T."/>
            <person name="Nemoto F."/>
            <person name="Kurokawa K."/>
            <person name="Hayashi T."/>
            <person name="Fukui M."/>
        </authorList>
    </citation>
    <scope>NUCLEOTIDE SEQUENCE [LARGE SCALE GENOMIC DNA]</scope>
</reference>
<name>A0A090AD82_9GAMM</name>
<dbReference type="EC" id="2.5.1.74" evidence="8 9"/>
<comment type="function">
    <text evidence="8">Conversion of 1,4-dihydroxy-2-naphthoate (DHNA) to demethylmenaquinone (DMK).</text>
</comment>
<dbReference type="HAMAP" id="MF_01937">
    <property type="entry name" value="MenA_1"/>
    <property type="match status" value="1"/>
</dbReference>
<dbReference type="GO" id="GO:0005886">
    <property type="term" value="C:plasma membrane"/>
    <property type="evidence" value="ECO:0007669"/>
    <property type="project" value="UniProtKB-SubCell"/>
</dbReference>
<keyword evidence="7 8" id="KW-0472">Membrane</keyword>
<dbReference type="InterPro" id="IPR044878">
    <property type="entry name" value="UbiA_sf"/>
</dbReference>
<feature type="transmembrane region" description="Helical" evidence="8">
    <location>
        <begin position="249"/>
        <end position="272"/>
    </location>
</feature>
<evidence type="ECO:0000256" key="2">
    <source>
        <dbReference type="ARBA" id="ARBA00022428"/>
    </source>
</evidence>
<dbReference type="InterPro" id="IPR026046">
    <property type="entry name" value="UBIAD1"/>
</dbReference>
<keyword evidence="5 8" id="KW-0812">Transmembrane</keyword>
<keyword evidence="3 8" id="KW-1003">Cell membrane</keyword>
<feature type="transmembrane region" description="Helical" evidence="8">
    <location>
        <begin position="100"/>
        <end position="119"/>
    </location>
</feature>
<keyword evidence="4 8" id="KW-0808">Transferase</keyword>
<protein>
    <recommendedName>
        <fullName evidence="8 9">1,4-dihydroxy-2-naphthoate octaprenyltransferase</fullName>
        <shortName evidence="8">DHNA-octaprenyltransferase</shortName>
        <ecNumber evidence="8 9">2.5.1.74</ecNumber>
    </recommendedName>
</protein>
<feature type="transmembrane region" description="Helical" evidence="8">
    <location>
        <begin position="154"/>
        <end position="172"/>
    </location>
</feature>
<dbReference type="GO" id="GO:0046428">
    <property type="term" value="F:1,4-dihydroxy-2-naphthoate polyprenyltransferase activity"/>
    <property type="evidence" value="ECO:0007669"/>
    <property type="project" value="UniProtKB-UniRule"/>
</dbReference>
<dbReference type="GO" id="GO:0009234">
    <property type="term" value="P:menaquinone biosynthetic process"/>
    <property type="evidence" value="ECO:0007669"/>
    <property type="project" value="UniProtKB-UniRule"/>
</dbReference>
<sequence>MARKTITTWIMATRPQFFTVIILPILLGTAIAWHSLGVFSLAYFILSLVAGIFSHAGINVLNDYFDHLNQSDDINLTPLTPFTGGSRFIQQGILSPQETYYYGWFLLTIAIIIGLLLVWIRGLPLLWIGLIGILSGYCYSAPPFSFHSRGLGEMLVGLNFGLLTVIGAYYVQTQTINGAATIAALPLSGLVTAILYINEFPDYFADKRVGKQNLVVRLGKVAACHLFVVLISFSFIIIAVGVIFQNLPFLSLVSWLALPLGFWAIKNLYIYYDNPPALIVAIKNTIWLHTVVSGILILAFIFPV</sequence>
<dbReference type="EMBL" id="AP014633">
    <property type="protein sequence ID" value="BAP55788.1"/>
    <property type="molecule type" value="Genomic_DNA"/>
</dbReference>
<feature type="transmembrane region" description="Helical" evidence="8">
    <location>
        <begin position="42"/>
        <end position="61"/>
    </location>
</feature>
<proteinExistence type="inferred from homology"/>
<evidence type="ECO:0000256" key="1">
    <source>
        <dbReference type="ARBA" id="ARBA00004141"/>
    </source>
</evidence>
<accession>A0A090AD82</accession>
<evidence type="ECO:0000256" key="3">
    <source>
        <dbReference type="ARBA" id="ARBA00022475"/>
    </source>
</evidence>
<keyword evidence="6 8" id="KW-1133">Transmembrane helix</keyword>
<dbReference type="Gene3D" id="1.10.357.140">
    <property type="entry name" value="UbiA prenyltransferase"/>
    <property type="match status" value="1"/>
</dbReference>
<evidence type="ECO:0000256" key="5">
    <source>
        <dbReference type="ARBA" id="ARBA00022692"/>
    </source>
</evidence>
<dbReference type="HOGENOM" id="CLU_043611_0_1_6"/>
<gene>
    <name evidence="8" type="primary">menA</name>
    <name evidence="10" type="ORF">THII_1491</name>
</gene>
<dbReference type="KEGG" id="tig:THII_1491"/>
<dbReference type="Pfam" id="PF01040">
    <property type="entry name" value="UbiA"/>
    <property type="match status" value="1"/>
</dbReference>
<dbReference type="STRING" id="40754.THII_1491"/>
<comment type="subcellular location">
    <subcellularLocation>
        <location evidence="8">Cell membrane</location>
        <topology evidence="8">Multi-pass membrane protein</topology>
    </subcellularLocation>
    <subcellularLocation>
        <location evidence="1">Membrane</location>
        <topology evidence="1">Multi-pass membrane protein</topology>
    </subcellularLocation>
</comment>
<feature type="transmembrane region" description="Helical" evidence="8">
    <location>
        <begin position="125"/>
        <end position="142"/>
    </location>
</feature>
<feature type="transmembrane region" description="Helical" evidence="8">
    <location>
        <begin position="178"/>
        <end position="197"/>
    </location>
</feature>